<dbReference type="InterPro" id="IPR001684">
    <property type="entry name" value="Ribosomal_bL27"/>
</dbReference>
<comment type="caution">
    <text evidence="5">The sequence shown here is derived from an EMBL/GenBank/DDBJ whole genome shotgun (WGS) entry which is preliminary data.</text>
</comment>
<keyword evidence="3" id="KW-0687">Ribonucleoprotein</keyword>
<feature type="compositionally biased region" description="Low complexity" evidence="4">
    <location>
        <begin position="156"/>
        <end position="183"/>
    </location>
</feature>
<dbReference type="Pfam" id="PF01016">
    <property type="entry name" value="Ribosomal_L27"/>
    <property type="match status" value="1"/>
</dbReference>
<feature type="region of interest" description="Disordered" evidence="4">
    <location>
        <begin position="145"/>
        <end position="183"/>
    </location>
</feature>
<name>A0A6A0A1T9_HAELA</name>
<dbReference type="EMBL" id="BLLF01003179">
    <property type="protein sequence ID" value="GFH26609.1"/>
    <property type="molecule type" value="Genomic_DNA"/>
</dbReference>
<dbReference type="PANTHER" id="PTHR15893:SF0">
    <property type="entry name" value="LARGE RIBOSOMAL SUBUNIT PROTEIN BL27M"/>
    <property type="match status" value="1"/>
</dbReference>
<keyword evidence="6" id="KW-1185">Reference proteome</keyword>
<sequence>MQATAFAGRSLARPFVQFAVAPSRRALVVQNAQKKGQGSTNNGRDSNAKRRGVKVYGGQPVKAGGIIVRQVGSTWKAGTNTDLGKDYTLFSTVAGIVVYEKKRDHPRVHVYPYGHEKANEALAKTHTKKPAEGVLSRRQRRLNAWRGVPRGTKPSAALQAAQAARAAAPTLDTAATAQEAATA</sequence>
<keyword evidence="2 5" id="KW-0689">Ribosomal protein</keyword>
<dbReference type="GO" id="GO:0003735">
    <property type="term" value="F:structural constituent of ribosome"/>
    <property type="evidence" value="ECO:0007669"/>
    <property type="project" value="InterPro"/>
</dbReference>
<dbReference type="GO" id="GO:0005840">
    <property type="term" value="C:ribosome"/>
    <property type="evidence" value="ECO:0007669"/>
    <property type="project" value="UniProtKB-KW"/>
</dbReference>
<accession>A0A6A0A1T9</accession>
<organism evidence="5 6">
    <name type="scientific">Haematococcus lacustris</name>
    <name type="common">Green alga</name>
    <name type="synonym">Haematococcus pluvialis</name>
    <dbReference type="NCBI Taxonomy" id="44745"/>
    <lineage>
        <taxon>Eukaryota</taxon>
        <taxon>Viridiplantae</taxon>
        <taxon>Chlorophyta</taxon>
        <taxon>core chlorophytes</taxon>
        <taxon>Chlorophyceae</taxon>
        <taxon>CS clade</taxon>
        <taxon>Chlamydomonadales</taxon>
        <taxon>Haematococcaceae</taxon>
        <taxon>Haematococcus</taxon>
    </lineage>
</organism>
<feature type="region of interest" description="Disordered" evidence="4">
    <location>
        <begin position="30"/>
        <end position="51"/>
    </location>
</feature>
<dbReference type="Gene3D" id="2.40.50.100">
    <property type="match status" value="1"/>
</dbReference>
<dbReference type="SUPFAM" id="SSF110324">
    <property type="entry name" value="Ribosomal L27 protein-like"/>
    <property type="match status" value="1"/>
</dbReference>
<evidence type="ECO:0000256" key="2">
    <source>
        <dbReference type="ARBA" id="ARBA00022980"/>
    </source>
</evidence>
<dbReference type="GO" id="GO:1990904">
    <property type="term" value="C:ribonucleoprotein complex"/>
    <property type="evidence" value="ECO:0007669"/>
    <property type="project" value="UniProtKB-KW"/>
</dbReference>
<evidence type="ECO:0000313" key="5">
    <source>
        <dbReference type="EMBL" id="GFH26609.1"/>
    </source>
</evidence>
<dbReference type="PANTHER" id="PTHR15893">
    <property type="entry name" value="RIBOSOMAL PROTEIN L27"/>
    <property type="match status" value="1"/>
</dbReference>
<protein>
    <submittedName>
        <fullName evidence="5">50S ribosomal protein L27</fullName>
    </submittedName>
</protein>
<comment type="similarity">
    <text evidence="1">Belongs to the bacterial ribosomal protein bL27 family.</text>
</comment>
<dbReference type="Proteomes" id="UP000485058">
    <property type="component" value="Unassembled WGS sequence"/>
</dbReference>
<dbReference type="PRINTS" id="PR00063">
    <property type="entry name" value="RIBOSOMALL27"/>
</dbReference>
<evidence type="ECO:0000256" key="1">
    <source>
        <dbReference type="ARBA" id="ARBA00010797"/>
    </source>
</evidence>
<evidence type="ECO:0000256" key="4">
    <source>
        <dbReference type="SAM" id="MobiDB-lite"/>
    </source>
</evidence>
<dbReference type="GO" id="GO:0006412">
    <property type="term" value="P:translation"/>
    <property type="evidence" value="ECO:0007669"/>
    <property type="project" value="InterPro"/>
</dbReference>
<dbReference type="FunFam" id="2.40.50.100:FF:000060">
    <property type="entry name" value="Apicoplast ribosomal protein L27"/>
    <property type="match status" value="1"/>
</dbReference>
<dbReference type="AlphaFoldDB" id="A0A6A0A1T9"/>
<evidence type="ECO:0000256" key="3">
    <source>
        <dbReference type="ARBA" id="ARBA00023274"/>
    </source>
</evidence>
<proteinExistence type="inferred from homology"/>
<gene>
    <name evidence="5" type="ORF">HaLaN_24785</name>
</gene>
<feature type="compositionally biased region" description="Polar residues" evidence="4">
    <location>
        <begin position="30"/>
        <end position="45"/>
    </location>
</feature>
<evidence type="ECO:0000313" key="6">
    <source>
        <dbReference type="Proteomes" id="UP000485058"/>
    </source>
</evidence>
<reference evidence="5 6" key="1">
    <citation type="submission" date="2020-02" db="EMBL/GenBank/DDBJ databases">
        <title>Draft genome sequence of Haematococcus lacustris strain NIES-144.</title>
        <authorList>
            <person name="Morimoto D."/>
            <person name="Nakagawa S."/>
            <person name="Yoshida T."/>
            <person name="Sawayama S."/>
        </authorList>
    </citation>
    <scope>NUCLEOTIDE SEQUENCE [LARGE SCALE GENOMIC DNA]</scope>
    <source>
        <strain evidence="5 6">NIES-144</strain>
    </source>
</reference>